<reference evidence="3 4" key="3">
    <citation type="journal article" date="2017" name="G3 (Bethesda)">
        <title>Comparative analysis highlights variable genome content of wheat rusts and divergence of the mating loci.</title>
        <authorList>
            <person name="Cuomo C.A."/>
            <person name="Bakkeren G."/>
            <person name="Khalil H.B."/>
            <person name="Panwar V."/>
            <person name="Joly D."/>
            <person name="Linning R."/>
            <person name="Sakthikumar S."/>
            <person name="Song X."/>
            <person name="Adiconis X."/>
            <person name="Fan L."/>
            <person name="Goldberg J.M."/>
            <person name="Levin J.Z."/>
            <person name="Young S."/>
            <person name="Zeng Q."/>
            <person name="Anikster Y."/>
            <person name="Bruce M."/>
            <person name="Wang M."/>
            <person name="Yin C."/>
            <person name="McCallum B."/>
            <person name="Szabo L.J."/>
            <person name="Hulbert S."/>
            <person name="Chen X."/>
            <person name="Fellers J.P."/>
        </authorList>
    </citation>
    <scope>NUCLEOTIDE SEQUENCE</scope>
    <source>
        <strain evidence="3">isolate 1-1 / race 1 (BBBD)</strain>
        <strain evidence="4">Isolate 1-1 / race 1 (BBBD)</strain>
    </source>
</reference>
<dbReference type="EMBL" id="ADAS02000033">
    <property type="protein sequence ID" value="OAV95082.1"/>
    <property type="molecule type" value="Genomic_DNA"/>
</dbReference>
<dbReference type="Proteomes" id="UP000005240">
    <property type="component" value="Unassembled WGS sequence"/>
</dbReference>
<reference evidence="2" key="1">
    <citation type="submission" date="2009-11" db="EMBL/GenBank/DDBJ databases">
        <authorList>
            <consortium name="The Broad Institute Genome Sequencing Platform"/>
            <person name="Ward D."/>
            <person name="Feldgarden M."/>
            <person name="Earl A."/>
            <person name="Young S.K."/>
            <person name="Zeng Q."/>
            <person name="Koehrsen M."/>
            <person name="Alvarado L."/>
            <person name="Berlin A."/>
            <person name="Bochicchio J."/>
            <person name="Borenstein D."/>
            <person name="Chapman S.B."/>
            <person name="Chen Z."/>
            <person name="Engels R."/>
            <person name="Freedman E."/>
            <person name="Gellesch M."/>
            <person name="Goldberg J."/>
            <person name="Griggs A."/>
            <person name="Gujja S."/>
            <person name="Heilman E."/>
            <person name="Heiman D."/>
            <person name="Hepburn T."/>
            <person name="Howarth C."/>
            <person name="Jen D."/>
            <person name="Larson L."/>
            <person name="Lewis B."/>
            <person name="Mehta T."/>
            <person name="Park D."/>
            <person name="Pearson M."/>
            <person name="Roberts A."/>
            <person name="Saif S."/>
            <person name="Shea T."/>
            <person name="Shenoy N."/>
            <person name="Sisk P."/>
            <person name="Stolte C."/>
            <person name="Sykes S."/>
            <person name="Thomson T."/>
            <person name="Walk T."/>
            <person name="White J."/>
            <person name="Yandava C."/>
            <person name="Izard J."/>
            <person name="Baranova O.V."/>
            <person name="Blanton J.M."/>
            <person name="Tanner A.C."/>
            <person name="Dewhirst F.E."/>
            <person name="Haas B."/>
            <person name="Nusbaum C."/>
            <person name="Birren B."/>
        </authorList>
    </citation>
    <scope>NUCLEOTIDE SEQUENCE [LARGE SCALE GENOMIC DNA]</scope>
    <source>
        <strain evidence="2">1-1 BBBD Race 1</strain>
    </source>
</reference>
<gene>
    <name evidence="2" type="ORF">PTTG_26803</name>
</gene>
<feature type="compositionally biased region" description="Basic and acidic residues" evidence="1">
    <location>
        <begin position="662"/>
        <end position="684"/>
    </location>
</feature>
<evidence type="ECO:0000313" key="3">
    <source>
        <dbReference type="EnsemblFungi" id="PTTG_26803-t43_1-p1"/>
    </source>
</evidence>
<dbReference type="OrthoDB" id="2504241at2759"/>
<evidence type="ECO:0000256" key="1">
    <source>
        <dbReference type="SAM" id="MobiDB-lite"/>
    </source>
</evidence>
<dbReference type="VEuPathDB" id="FungiDB:PTTG_26803"/>
<dbReference type="PANTHER" id="PTHR33266">
    <property type="entry name" value="CHROMOSOME 15, WHOLE GENOME SHOTGUN SEQUENCE"/>
    <property type="match status" value="1"/>
</dbReference>
<dbReference type="STRING" id="630390.A0A180GS24"/>
<feature type="region of interest" description="Disordered" evidence="1">
    <location>
        <begin position="642"/>
        <end position="687"/>
    </location>
</feature>
<dbReference type="PANTHER" id="PTHR33266:SF1">
    <property type="entry name" value="F-BOX DOMAIN-CONTAINING PROTEIN"/>
    <property type="match status" value="1"/>
</dbReference>
<feature type="compositionally biased region" description="Basic and acidic residues" evidence="1">
    <location>
        <begin position="642"/>
        <end position="651"/>
    </location>
</feature>
<reference evidence="3" key="4">
    <citation type="submission" date="2025-05" db="UniProtKB">
        <authorList>
            <consortium name="EnsemblFungi"/>
        </authorList>
    </citation>
    <scope>IDENTIFICATION</scope>
    <source>
        <strain evidence="3">isolate 1-1 / race 1 (BBBD)</strain>
    </source>
</reference>
<protein>
    <submittedName>
        <fullName evidence="2 3">Uncharacterized protein</fullName>
    </submittedName>
</protein>
<reference evidence="2" key="2">
    <citation type="submission" date="2016-05" db="EMBL/GenBank/DDBJ databases">
        <title>Comparative analysis highlights variable genome content of wheat rusts and divergence of the mating loci.</title>
        <authorList>
            <person name="Cuomo C.A."/>
            <person name="Bakkeren G."/>
            <person name="Szabo L."/>
            <person name="Khalil H."/>
            <person name="Joly D."/>
            <person name="Goldberg J."/>
            <person name="Young S."/>
            <person name="Zeng Q."/>
            <person name="Fellers J."/>
        </authorList>
    </citation>
    <scope>NUCLEOTIDE SEQUENCE [LARGE SCALE GENOMIC DNA]</scope>
    <source>
        <strain evidence="2">1-1 BBBD Race 1</strain>
    </source>
</reference>
<organism evidence="2">
    <name type="scientific">Puccinia triticina (isolate 1-1 / race 1 (BBBD))</name>
    <name type="common">Brown leaf rust fungus</name>
    <dbReference type="NCBI Taxonomy" id="630390"/>
    <lineage>
        <taxon>Eukaryota</taxon>
        <taxon>Fungi</taxon>
        <taxon>Dikarya</taxon>
        <taxon>Basidiomycota</taxon>
        <taxon>Pucciniomycotina</taxon>
        <taxon>Pucciniomycetes</taxon>
        <taxon>Pucciniales</taxon>
        <taxon>Pucciniaceae</taxon>
        <taxon>Puccinia</taxon>
    </lineage>
</organism>
<evidence type="ECO:0000313" key="4">
    <source>
        <dbReference type="Proteomes" id="UP000005240"/>
    </source>
</evidence>
<proteinExistence type="predicted"/>
<keyword evidence="4" id="KW-1185">Reference proteome</keyword>
<sequence length="903" mass="101846">MNPSSEDITSPEDRNFASDNASVHAWYKELHPKVKKARESVARLIRESSLTQVEKYINDLAQAFARLPPNTSPESRDFGWNLALSCDVDVLQTGWETDDELTEEFIRLVFFHRYPKWAAAKIEPATKLKALKATSHEAAENLLELASSGVPDPQHVKILKDGYNHPYLRNDQIVKPILERLSENAKNWKPNEYLAPYTALIGPSMCGKTRLLMKLSEYVCVIYICLRERGSSGQPPRSVLADEMELDNKNVPKLLEHYYRLLAAIFDVVADFFLSRTAGRDEKQLLLEWSNYNHESGDRLATEVRQRMEEISLQESAALTIFTDKLKKLASSTSFISNPKLKILLGFDEARALIKQGTKDDQNLPYFRILRRVLSQVPSTPNLEFCALFTDTTSKVANFVPALHNDPSARPPPDSNQESKKLYPPIYAIGTFDSKVSSSPPTTWDELLSPRRLFSYGTPFFRIYVETAEQPPESLPINVIAENVRKMAIEKLLCSSRELERLSEGQIFALLGCTIQPQIYEAAKLNSELVSSHMAQCLYISPTRERLISEYPSQYTLSVAANHFLAGDDDSKLISCIKALTSFMQQGLISSGNSGELVSRIILLLAMQKAMSTSPIPTTQPNITYGCSVRLVDFLKALTGKEDPTGEKRTAENSQQASKPTKRSERIAARKSTTKIDRAGKDESTGTDESIFQLDMDDAYQARLLKEGRIFWNHSIQITYTPEPADFLNFLYRGMAVQCKPNQKGFDQMFTVYLSPEDTESTITKDRISFCGVQAKNGAFKWPEEGPKWNSEFADVKLDPKIPYLIIVFSFRTGKTEYKLPKIPQRGSLIFHGLEQFGCLTPKVSTALEELLSVDPDVRQFHEGNKHTTSFIETTRPCVYKPDTLDKADEGIVIDRAPDDQTL</sequence>
<evidence type="ECO:0000313" key="2">
    <source>
        <dbReference type="EMBL" id="OAV95082.1"/>
    </source>
</evidence>
<name>A0A180GS24_PUCT1</name>
<accession>A0A180GS24</accession>
<dbReference type="EnsemblFungi" id="PTTG_26803-t43_1">
    <property type="protein sequence ID" value="PTTG_26803-t43_1-p1"/>
    <property type="gene ID" value="PTTG_26803"/>
</dbReference>
<dbReference type="AlphaFoldDB" id="A0A180GS24"/>